<evidence type="ECO:0000256" key="5">
    <source>
        <dbReference type="ARBA" id="ARBA00022764"/>
    </source>
</evidence>
<evidence type="ECO:0000256" key="1">
    <source>
        <dbReference type="ARBA" id="ARBA00004418"/>
    </source>
</evidence>
<keyword evidence="11" id="KW-1185">Reference proteome</keyword>
<dbReference type="InterPro" id="IPR002469">
    <property type="entry name" value="Peptidase_S9B_N"/>
</dbReference>
<dbReference type="Pfam" id="PF04052">
    <property type="entry name" value="TolB_N"/>
    <property type="match status" value="1"/>
</dbReference>
<comment type="subcellular location">
    <subcellularLocation>
        <location evidence="1 7">Periplasm</location>
    </subcellularLocation>
</comment>
<organism evidence="10 11">
    <name type="scientific">Candidatus Bandiella euplotis</name>
    <dbReference type="NCBI Taxonomy" id="1664265"/>
    <lineage>
        <taxon>Bacteria</taxon>
        <taxon>Pseudomonadati</taxon>
        <taxon>Pseudomonadota</taxon>
        <taxon>Alphaproteobacteria</taxon>
        <taxon>Rickettsiales</taxon>
        <taxon>Candidatus Midichloriaceae</taxon>
        <taxon>Candidatus Bandiella</taxon>
    </lineage>
</organism>
<accession>A0ABZ0ULY4</accession>
<keyword evidence="5 7" id="KW-0574">Periplasm</keyword>
<dbReference type="Proteomes" id="UP001327219">
    <property type="component" value="Chromosome"/>
</dbReference>
<dbReference type="SUPFAM" id="SSF69304">
    <property type="entry name" value="Tricorn protease N-terminal domain"/>
    <property type="match status" value="1"/>
</dbReference>
<gene>
    <name evidence="7" type="primary">tolB</name>
    <name evidence="10" type="ORF">Bandiella_01293</name>
</gene>
<dbReference type="InterPro" id="IPR007195">
    <property type="entry name" value="TolB_N"/>
</dbReference>
<evidence type="ECO:0000256" key="3">
    <source>
        <dbReference type="ARBA" id="ARBA00022618"/>
    </source>
</evidence>
<comment type="subunit">
    <text evidence="7">The Tol-Pal system is composed of five core proteins: the inner membrane proteins TolA, TolQ and TolR, the periplasmic protein TolB and the outer membrane protein Pal. They form a network linking the inner and outer membranes and the peptidoglycan layer.</text>
</comment>
<comment type="similarity">
    <text evidence="2 7">Belongs to the TolB family.</text>
</comment>
<keyword evidence="3 7" id="KW-0132">Cell division</keyword>
<sequence length="443" mass="49980">MKDKKILICLLAVIFNVLIACTSYAKIEVNIDDGVFEPFPIAIAEFEGNSLDSIQYGIKLRTVLVNDLEKSGLFRVIDNDAFLEAPSNIKTPVFANWRTINANMLVVANVQISKETNKIEVSYKLWDPFKEKLVDNRAKTLKIDLDSWRRVAHRIANNVYREFLGVNGYFDSMITFVSEKGVGKRKTKRLAIMDQDGANLRFLTDGKKLVLSPRFDPKSHRIIYMSFEHKYQPAKVYILNLETGRHELVGDMPGMSFAPHFAPDGNYAIMSLARKGTTNIYEVHLTNGAKKKLTHGVGTIDTSPSYSPDGKYIVFNSDRSGPAAQIYIMDRDGGNVRKISSADGRYYTPVWSPDGQWVAFTKILSGSFYIGIMRPDGTDERLLTSSWLEESPSWAPNSRTIIFGRQNRDGSNRLYAIDVDGYNERLIDSSTEASEPSWSAHLR</sequence>
<keyword evidence="6 7" id="KW-0131">Cell cycle</keyword>
<dbReference type="Pfam" id="PF00930">
    <property type="entry name" value="DPPIV_N"/>
    <property type="match status" value="1"/>
</dbReference>
<dbReference type="NCBIfam" id="TIGR02800">
    <property type="entry name" value="propeller_TolB"/>
    <property type="match status" value="1"/>
</dbReference>
<evidence type="ECO:0000259" key="9">
    <source>
        <dbReference type="Pfam" id="PF04052"/>
    </source>
</evidence>
<evidence type="ECO:0000313" key="10">
    <source>
        <dbReference type="EMBL" id="WPX97149.1"/>
    </source>
</evidence>
<evidence type="ECO:0000256" key="2">
    <source>
        <dbReference type="ARBA" id="ARBA00009820"/>
    </source>
</evidence>
<keyword evidence="4 7" id="KW-0732">Signal</keyword>
<protein>
    <recommendedName>
        <fullName evidence="7">Tol-Pal system protein TolB</fullName>
    </recommendedName>
</protein>
<dbReference type="PANTHER" id="PTHR36842:SF1">
    <property type="entry name" value="PROTEIN TOLB"/>
    <property type="match status" value="1"/>
</dbReference>
<dbReference type="Gene3D" id="2.120.10.30">
    <property type="entry name" value="TolB, C-terminal domain"/>
    <property type="match status" value="1"/>
</dbReference>
<evidence type="ECO:0000256" key="7">
    <source>
        <dbReference type="HAMAP-Rule" id="MF_00671"/>
    </source>
</evidence>
<dbReference type="InterPro" id="IPR014167">
    <property type="entry name" value="Tol-Pal_TolB"/>
</dbReference>
<dbReference type="EMBL" id="CP110820">
    <property type="protein sequence ID" value="WPX97149.1"/>
    <property type="molecule type" value="Genomic_DNA"/>
</dbReference>
<dbReference type="HAMAP" id="MF_00671">
    <property type="entry name" value="TolB"/>
    <property type="match status" value="1"/>
</dbReference>
<dbReference type="SUPFAM" id="SSF52964">
    <property type="entry name" value="TolB, N-terminal domain"/>
    <property type="match status" value="1"/>
</dbReference>
<evidence type="ECO:0000313" key="11">
    <source>
        <dbReference type="Proteomes" id="UP001327219"/>
    </source>
</evidence>
<feature type="domain" description="Dipeptidylpeptidase IV N-terminal" evidence="8">
    <location>
        <begin position="171"/>
        <end position="273"/>
    </location>
</feature>
<name>A0ABZ0ULY4_9RICK</name>
<dbReference type="PANTHER" id="PTHR36842">
    <property type="entry name" value="PROTEIN TOLB HOMOLOG"/>
    <property type="match status" value="1"/>
</dbReference>
<dbReference type="InterPro" id="IPR011042">
    <property type="entry name" value="6-blade_b-propeller_TolB-like"/>
</dbReference>
<dbReference type="Pfam" id="PF07676">
    <property type="entry name" value="PD40"/>
    <property type="match status" value="3"/>
</dbReference>
<dbReference type="RefSeq" id="WP_323732761.1">
    <property type="nucleotide sequence ID" value="NZ_CP110820.1"/>
</dbReference>
<reference evidence="10 11" key="1">
    <citation type="submission" date="2022-11" db="EMBL/GenBank/DDBJ databases">
        <title>Host association and intracellularity evolved multiple times independently in the Rickettsiales.</title>
        <authorList>
            <person name="Castelli M."/>
            <person name="Nardi T."/>
            <person name="Gammuto L."/>
            <person name="Bellinzona G."/>
            <person name="Sabaneyeva E."/>
            <person name="Potekhin A."/>
            <person name="Serra V."/>
            <person name="Petroni G."/>
            <person name="Sassera D."/>
        </authorList>
    </citation>
    <scope>NUCLEOTIDE SEQUENCE [LARGE SCALE GENOMIC DNA]</scope>
    <source>
        <strain evidence="10 11">NDG2</strain>
    </source>
</reference>
<evidence type="ECO:0000259" key="8">
    <source>
        <dbReference type="Pfam" id="PF00930"/>
    </source>
</evidence>
<dbReference type="PROSITE" id="PS51257">
    <property type="entry name" value="PROKAR_LIPOPROTEIN"/>
    <property type="match status" value="1"/>
</dbReference>
<comment type="function">
    <text evidence="7">Part of the Tol-Pal system, which plays a role in outer membrane invagination during cell division and is important for maintaining outer membrane integrity.</text>
</comment>
<dbReference type="Gene3D" id="3.40.50.10070">
    <property type="entry name" value="TolB, N-terminal domain"/>
    <property type="match status" value="1"/>
</dbReference>
<feature type="domain" description="TolB N-terminal" evidence="9">
    <location>
        <begin position="28"/>
        <end position="132"/>
    </location>
</feature>
<proteinExistence type="inferred from homology"/>
<evidence type="ECO:0000256" key="4">
    <source>
        <dbReference type="ARBA" id="ARBA00022729"/>
    </source>
</evidence>
<evidence type="ECO:0000256" key="6">
    <source>
        <dbReference type="ARBA" id="ARBA00023306"/>
    </source>
</evidence>
<dbReference type="InterPro" id="IPR011659">
    <property type="entry name" value="WD40"/>
</dbReference>